<reference evidence="3" key="1">
    <citation type="submission" date="2020-09" db="EMBL/GenBank/DDBJ databases">
        <title>Whole genome shotgun sequence of Streptomyces cinnamonensis NBRC 15873.</title>
        <authorList>
            <person name="Komaki H."/>
            <person name="Tamura T."/>
        </authorList>
    </citation>
    <scope>NUCLEOTIDE SEQUENCE [LARGE SCALE GENOMIC DNA]</scope>
    <source>
        <strain evidence="3">NBRC 15873</strain>
    </source>
</reference>
<feature type="chain" id="PRO_5046573235" description="Peptidase inhibitor" evidence="1">
    <location>
        <begin position="29"/>
        <end position="120"/>
    </location>
</feature>
<evidence type="ECO:0000256" key="1">
    <source>
        <dbReference type="SAM" id="SignalP"/>
    </source>
</evidence>
<proteinExistence type="predicted"/>
<accession>A0ABQ3NU26</accession>
<organism evidence="2 3">
    <name type="scientific">Streptomyces virginiae</name>
    <name type="common">Streptomyces cinnamonensis</name>
    <dbReference type="NCBI Taxonomy" id="1961"/>
    <lineage>
        <taxon>Bacteria</taxon>
        <taxon>Bacillati</taxon>
        <taxon>Actinomycetota</taxon>
        <taxon>Actinomycetes</taxon>
        <taxon>Kitasatosporales</taxon>
        <taxon>Streptomycetaceae</taxon>
        <taxon>Streptomyces</taxon>
    </lineage>
</organism>
<evidence type="ECO:0008006" key="4">
    <source>
        <dbReference type="Google" id="ProtNLM"/>
    </source>
</evidence>
<protein>
    <recommendedName>
        <fullName evidence="4">Peptidase inhibitor</fullName>
    </recommendedName>
</protein>
<feature type="signal peptide" evidence="1">
    <location>
        <begin position="1"/>
        <end position="28"/>
    </location>
</feature>
<gene>
    <name evidence="2" type="ORF">Scinn_57430</name>
</gene>
<sequence length="120" mass="12716">MRTKLAAAAATVTLALGTGVLAAGPAQADSSFGCPSGAVCVYLGTDWNQPVPQSQMYWSAGVHRLYNQEGRHIVYNNQTHGWTVRLCRNGNGTDCGPKMRPGDGWPENLSPVNSLLIASS</sequence>
<dbReference type="Proteomes" id="UP000660554">
    <property type="component" value="Unassembled WGS sequence"/>
</dbReference>
<evidence type="ECO:0000313" key="3">
    <source>
        <dbReference type="Proteomes" id="UP000660554"/>
    </source>
</evidence>
<name>A0ABQ3NU26_STRVG</name>
<comment type="caution">
    <text evidence="2">The sequence shown here is derived from an EMBL/GenBank/DDBJ whole genome shotgun (WGS) entry which is preliminary data.</text>
</comment>
<keyword evidence="3" id="KW-1185">Reference proteome</keyword>
<dbReference type="EMBL" id="BNDV01000016">
    <property type="protein sequence ID" value="GHI16280.1"/>
    <property type="molecule type" value="Genomic_DNA"/>
</dbReference>
<evidence type="ECO:0000313" key="2">
    <source>
        <dbReference type="EMBL" id="GHI16280.1"/>
    </source>
</evidence>
<keyword evidence="1" id="KW-0732">Signal</keyword>